<dbReference type="GO" id="GO:0006935">
    <property type="term" value="P:chemotaxis"/>
    <property type="evidence" value="ECO:0007669"/>
    <property type="project" value="UniProtKB-ARBA"/>
</dbReference>
<keyword evidence="6" id="KW-0812">Transmembrane</keyword>
<evidence type="ECO:0000256" key="6">
    <source>
        <dbReference type="SAM" id="Phobius"/>
    </source>
</evidence>
<keyword evidence="6" id="KW-0472">Membrane</keyword>
<dbReference type="SMART" id="SM00283">
    <property type="entry name" value="MA"/>
    <property type="match status" value="1"/>
</dbReference>
<dbReference type="AlphaFoldDB" id="A0A928V888"/>
<evidence type="ECO:0000256" key="4">
    <source>
        <dbReference type="PROSITE-ProRule" id="PRU00284"/>
    </source>
</evidence>
<keyword evidence="2 4" id="KW-0807">Transducer</keyword>
<dbReference type="RefSeq" id="WP_193911472.1">
    <property type="nucleotide sequence ID" value="NZ_PRDL01000001.1"/>
</dbReference>
<dbReference type="InterPro" id="IPR004089">
    <property type="entry name" value="MCPsignal_dom"/>
</dbReference>
<sequence>MKKLSGIRISHKISSLMAGLIVGFILMGVAWYAQINSDIEQKSLDKNYQQSAQPLEQMNADILFITNSLQSLAGQPEATRREALEHFTRRMQQSGGELARIDYRFFSPAAHEAVTAATGEFLASVDELLQRSMQSGFIGSAALATVGDGLRQALTSYQDSMQQSHQRRIQVGLEEKHIAQWIFAVVLLVTAIATTLGLFLIYRSIVLPLWQMQSVIARQNRGDDKARVSIAANDELGNLGAAFNRLLDERMQVLTEKYQENEILNNSIIGLIRALDSIAKRDLTIKVPVSEDVTGAVSDAVNLLTAETGKTLHQVRHVSERVKQLSNQLESRSQRVIEVAQQEHSQVVETITALEQSAKTMGDVAREARTVNGIASTAINFTAIARESVTQTVEGIQLIRSTLFETEKKIKRLGERSQEISGIVSLINSIAERTHILALNASMHAASAGEAGKGFVVVAEEVQRLAENSRAATLEIAAMVNNIRIETSEAVNVLNKLITQVAEGTRLAGDSGSKMQQTEAATRQLVNHVKSIAVNSVNQANTLSRVRDKALLITESTDKTRTALEEQHLCTEDMKHCASSLMQHVSVFTLPAQRSDGTTELVSARQRPSYDEKTSADPIVA</sequence>
<evidence type="ECO:0000259" key="8">
    <source>
        <dbReference type="PROSITE" id="PS50885"/>
    </source>
</evidence>
<dbReference type="PROSITE" id="PS50885">
    <property type="entry name" value="HAMP"/>
    <property type="match status" value="1"/>
</dbReference>
<feature type="region of interest" description="Disordered" evidence="5">
    <location>
        <begin position="596"/>
        <end position="621"/>
    </location>
</feature>
<accession>A0A928V888</accession>
<evidence type="ECO:0000256" key="3">
    <source>
        <dbReference type="ARBA" id="ARBA00029447"/>
    </source>
</evidence>
<evidence type="ECO:0000313" key="9">
    <source>
        <dbReference type="EMBL" id="MBE8718701.1"/>
    </source>
</evidence>
<dbReference type="CDD" id="cd06225">
    <property type="entry name" value="HAMP"/>
    <property type="match status" value="1"/>
</dbReference>
<dbReference type="Pfam" id="PF00015">
    <property type="entry name" value="MCPsignal"/>
    <property type="match status" value="1"/>
</dbReference>
<name>A0A928V888_9GAMM</name>
<evidence type="ECO:0000256" key="1">
    <source>
        <dbReference type="ARBA" id="ARBA00004370"/>
    </source>
</evidence>
<feature type="transmembrane region" description="Helical" evidence="6">
    <location>
        <begin position="12"/>
        <end position="33"/>
    </location>
</feature>
<evidence type="ECO:0000313" key="10">
    <source>
        <dbReference type="Proteomes" id="UP000652567"/>
    </source>
</evidence>
<evidence type="ECO:0000259" key="7">
    <source>
        <dbReference type="PROSITE" id="PS50111"/>
    </source>
</evidence>
<dbReference type="GO" id="GO:0007165">
    <property type="term" value="P:signal transduction"/>
    <property type="evidence" value="ECO:0007669"/>
    <property type="project" value="UniProtKB-KW"/>
</dbReference>
<feature type="domain" description="Methyl-accepting transducer" evidence="7">
    <location>
        <begin position="318"/>
        <end position="554"/>
    </location>
</feature>
<dbReference type="InterPro" id="IPR003660">
    <property type="entry name" value="HAMP_dom"/>
</dbReference>
<dbReference type="PROSITE" id="PS50111">
    <property type="entry name" value="CHEMOTAXIS_TRANSDUC_2"/>
    <property type="match status" value="1"/>
</dbReference>
<comment type="similarity">
    <text evidence="3">Belongs to the methyl-accepting chemotaxis (MCP) protein family.</text>
</comment>
<reference evidence="9" key="1">
    <citation type="submission" date="2018-07" db="EMBL/GenBank/DDBJ databases">
        <title>Genome assembly of strain Ka43.</title>
        <authorList>
            <person name="Kukolya J."/>
            <person name="Nagy I."/>
            <person name="Horvath B."/>
            <person name="Toth A."/>
        </authorList>
    </citation>
    <scope>NUCLEOTIDE SEQUENCE</scope>
    <source>
        <strain evidence="9">KB43</strain>
    </source>
</reference>
<comment type="subcellular location">
    <subcellularLocation>
        <location evidence="1">Membrane</location>
    </subcellularLocation>
</comment>
<organism evidence="9 10">
    <name type="scientific">Cellvibrio polysaccharolyticus</name>
    <dbReference type="NCBI Taxonomy" id="2082724"/>
    <lineage>
        <taxon>Bacteria</taxon>
        <taxon>Pseudomonadati</taxon>
        <taxon>Pseudomonadota</taxon>
        <taxon>Gammaproteobacteria</taxon>
        <taxon>Cellvibrionales</taxon>
        <taxon>Cellvibrionaceae</taxon>
        <taxon>Cellvibrio</taxon>
    </lineage>
</organism>
<feature type="transmembrane region" description="Helical" evidence="6">
    <location>
        <begin position="178"/>
        <end position="202"/>
    </location>
</feature>
<protein>
    <submittedName>
        <fullName evidence="9">Methyl-accepting chemotaxis protein</fullName>
    </submittedName>
</protein>
<gene>
    <name evidence="9" type="ORF">C4F51_16115</name>
</gene>
<dbReference type="EMBL" id="PRDL01000001">
    <property type="protein sequence ID" value="MBE8718701.1"/>
    <property type="molecule type" value="Genomic_DNA"/>
</dbReference>
<evidence type="ECO:0000256" key="2">
    <source>
        <dbReference type="ARBA" id="ARBA00023224"/>
    </source>
</evidence>
<dbReference type="SUPFAM" id="SSF58104">
    <property type="entry name" value="Methyl-accepting chemotaxis protein (MCP) signaling domain"/>
    <property type="match status" value="1"/>
</dbReference>
<keyword evidence="10" id="KW-1185">Reference proteome</keyword>
<keyword evidence="6" id="KW-1133">Transmembrane helix</keyword>
<dbReference type="Gene3D" id="6.10.340.10">
    <property type="match status" value="1"/>
</dbReference>
<dbReference type="Gene3D" id="1.10.287.950">
    <property type="entry name" value="Methyl-accepting chemotaxis protein"/>
    <property type="match status" value="1"/>
</dbReference>
<dbReference type="Proteomes" id="UP000652567">
    <property type="component" value="Unassembled WGS sequence"/>
</dbReference>
<dbReference type="PANTHER" id="PTHR32089:SF112">
    <property type="entry name" value="LYSOZYME-LIKE PROTEIN-RELATED"/>
    <property type="match status" value="1"/>
</dbReference>
<evidence type="ECO:0000256" key="5">
    <source>
        <dbReference type="SAM" id="MobiDB-lite"/>
    </source>
</evidence>
<dbReference type="PANTHER" id="PTHR32089">
    <property type="entry name" value="METHYL-ACCEPTING CHEMOTAXIS PROTEIN MCPB"/>
    <property type="match status" value="1"/>
</dbReference>
<dbReference type="SMART" id="SM00304">
    <property type="entry name" value="HAMP"/>
    <property type="match status" value="2"/>
</dbReference>
<dbReference type="Pfam" id="PF00672">
    <property type="entry name" value="HAMP"/>
    <property type="match status" value="1"/>
</dbReference>
<comment type="caution">
    <text evidence="9">The sequence shown here is derived from an EMBL/GenBank/DDBJ whole genome shotgun (WGS) entry which is preliminary data.</text>
</comment>
<proteinExistence type="inferred from homology"/>
<feature type="domain" description="HAMP" evidence="8">
    <location>
        <begin position="203"/>
        <end position="255"/>
    </location>
</feature>
<dbReference type="GO" id="GO:0016020">
    <property type="term" value="C:membrane"/>
    <property type="evidence" value="ECO:0007669"/>
    <property type="project" value="UniProtKB-SubCell"/>
</dbReference>